<feature type="domain" description="VWFD" evidence="3">
    <location>
        <begin position="56"/>
        <end position="337"/>
    </location>
</feature>
<evidence type="ECO:0000256" key="2">
    <source>
        <dbReference type="ARBA" id="ARBA00023180"/>
    </source>
</evidence>
<keyword evidence="5" id="KW-1185">Reference proteome</keyword>
<dbReference type="Gene3D" id="3.30.420.10">
    <property type="entry name" value="Ribonuclease H-like superfamily/Ribonuclease H"/>
    <property type="match status" value="1"/>
</dbReference>
<name>A0ABN9LIX1_9NEOB</name>
<comment type="caution">
    <text evidence="4">The sequence shown here is derived from an EMBL/GenBank/DDBJ whole genome shotgun (WGS) entry which is preliminary data.</text>
</comment>
<evidence type="ECO:0000313" key="5">
    <source>
        <dbReference type="Proteomes" id="UP001176940"/>
    </source>
</evidence>
<dbReference type="PROSITE" id="PS51233">
    <property type="entry name" value="VWFD"/>
    <property type="match status" value="1"/>
</dbReference>
<dbReference type="InterPro" id="IPR014853">
    <property type="entry name" value="VWF/SSPO/ZAN-like_Cys-rich_dom"/>
</dbReference>
<dbReference type="PANTHER" id="PTHR11339:SF400">
    <property type="entry name" value="MUCIN-5AC ISOFORM X1"/>
    <property type="match status" value="1"/>
</dbReference>
<dbReference type="Pfam" id="PF00094">
    <property type="entry name" value="VWD"/>
    <property type="match status" value="2"/>
</dbReference>
<sequence>MHSNEWDNLNDIATSNVRNFMKVTTVHQPAHTELSMGTLAVASDRKWQCTKKECDKTCVVYGEGHYVTFDGKRFDFSGDCEYTLTQDYCNSGNQSFRVITENIQCGTTGATCSKAIKIFLGIFELKLSESSYEVLERDVGSEVPYQVRQLGMFLVIEANIGLIIMWDKKTTIFIKLGPKFQGPGRLIRVHERMNGAMYREILSANLLPSARALKMKRGWVFQHDNDPKHTARATKEWLRKKHFKVLEWPSQSPDLNPIENRWRELKVRVAKRKAKNITALEEICMDEWANIPTTGHVCGLCGNYDGNVLNDFTTRSQSVVVDVLEFGNSWKASPSCPDALPLTDPCHTNPYRQTWSQKHCSIIMGSTFFKCHSKLDPSPYYEACVHDTCACDSGGDCECFCTAVAAYAAACSQAGICVSWRTPEICPLFCDYYNPEGECEWHYKPCGDPCIRTCRNPSGQCMNYLPGLEGCYPNCPKKRPFFDEDIMKCVAQMNCGCYDNDGKRYNVGDVVPSYKNCESCACTKKGLRCQMDVRACYCYYGNIKYNYGDIIYSTTDGIGECIIATCSSDGKIKRPYQYGSIQLSWKLWAAEFALHIFSQTLELCHNVLLFRDTCTNKVFMEESSEENLSCIHAIKCSVKRM</sequence>
<dbReference type="SMART" id="SM00832">
    <property type="entry name" value="C8"/>
    <property type="match status" value="1"/>
</dbReference>
<evidence type="ECO:0000259" key="3">
    <source>
        <dbReference type="PROSITE" id="PS51233"/>
    </source>
</evidence>
<dbReference type="PANTHER" id="PTHR11339">
    <property type="entry name" value="EXTRACELLULAR MATRIX GLYCOPROTEIN RELATED"/>
    <property type="match status" value="1"/>
</dbReference>
<proteinExistence type="predicted"/>
<dbReference type="InterPro" id="IPR001846">
    <property type="entry name" value="VWF_type-D"/>
</dbReference>
<dbReference type="Pfam" id="PF25962">
    <property type="entry name" value="TIL_OTOGL_Mucin"/>
    <property type="match status" value="1"/>
</dbReference>
<evidence type="ECO:0000313" key="4">
    <source>
        <dbReference type="EMBL" id="CAJ0942981.1"/>
    </source>
</evidence>
<dbReference type="Proteomes" id="UP001176940">
    <property type="component" value="Unassembled WGS sequence"/>
</dbReference>
<dbReference type="EMBL" id="CAUEEQ010020607">
    <property type="protein sequence ID" value="CAJ0942981.1"/>
    <property type="molecule type" value="Genomic_DNA"/>
</dbReference>
<evidence type="ECO:0000256" key="1">
    <source>
        <dbReference type="ARBA" id="ARBA00023157"/>
    </source>
</evidence>
<keyword evidence="1" id="KW-1015">Disulfide bond</keyword>
<dbReference type="InterPro" id="IPR036397">
    <property type="entry name" value="RNaseH_sf"/>
</dbReference>
<organism evidence="4 5">
    <name type="scientific">Ranitomeya imitator</name>
    <name type="common">mimic poison frog</name>
    <dbReference type="NCBI Taxonomy" id="111125"/>
    <lineage>
        <taxon>Eukaryota</taxon>
        <taxon>Metazoa</taxon>
        <taxon>Chordata</taxon>
        <taxon>Craniata</taxon>
        <taxon>Vertebrata</taxon>
        <taxon>Euteleostomi</taxon>
        <taxon>Amphibia</taxon>
        <taxon>Batrachia</taxon>
        <taxon>Anura</taxon>
        <taxon>Neobatrachia</taxon>
        <taxon>Hyloidea</taxon>
        <taxon>Dendrobatidae</taxon>
        <taxon>Dendrobatinae</taxon>
        <taxon>Ranitomeya</taxon>
    </lineage>
</organism>
<gene>
    <name evidence="4" type="ORF">RIMI_LOCUS9792563</name>
</gene>
<protein>
    <recommendedName>
        <fullName evidence="3">VWFD domain-containing protein</fullName>
    </recommendedName>
</protein>
<dbReference type="Pfam" id="PF13358">
    <property type="entry name" value="DDE_3"/>
    <property type="match status" value="1"/>
</dbReference>
<dbReference type="InterPro" id="IPR038717">
    <property type="entry name" value="Tc1-like_DDE_dom"/>
</dbReference>
<keyword evidence="2" id="KW-0325">Glycoprotein</keyword>
<dbReference type="InterPro" id="IPR058753">
    <property type="entry name" value="TIL_OTOGL_Mucin"/>
</dbReference>
<accession>A0ABN9LIX1</accession>
<dbReference type="SMART" id="SM00216">
    <property type="entry name" value="VWD"/>
    <property type="match status" value="1"/>
</dbReference>
<dbReference type="Pfam" id="PF08742">
    <property type="entry name" value="C8"/>
    <property type="match status" value="1"/>
</dbReference>
<dbReference type="InterPro" id="IPR050780">
    <property type="entry name" value="Mucin_vWF_Thrombospondin_sf"/>
</dbReference>
<reference evidence="4" key="1">
    <citation type="submission" date="2023-07" db="EMBL/GenBank/DDBJ databases">
        <authorList>
            <person name="Stuckert A."/>
        </authorList>
    </citation>
    <scope>NUCLEOTIDE SEQUENCE</scope>
</reference>